<name>A0A7G9WIH6_9FIRM</name>
<evidence type="ECO:0000313" key="5">
    <source>
        <dbReference type="Proteomes" id="UP000516046"/>
    </source>
</evidence>
<dbReference type="AlphaFoldDB" id="A0A7G9WIH6"/>
<feature type="domain" description="Signal transduction histidine kinase internal region" evidence="3">
    <location>
        <begin position="388"/>
        <end position="468"/>
    </location>
</feature>
<keyword evidence="1" id="KW-1133">Transmembrane helix</keyword>
<reference evidence="4 5" key="1">
    <citation type="submission" date="2020-08" db="EMBL/GenBank/DDBJ databases">
        <authorList>
            <person name="Ren C."/>
            <person name="Gu Y."/>
            <person name="Xu Y."/>
        </authorList>
    </citation>
    <scope>NUCLEOTIDE SEQUENCE [LARGE SCALE GENOMIC DNA]</scope>
    <source>
        <strain evidence="4 5">LBM18003</strain>
    </source>
</reference>
<organism evidence="4 5">
    <name type="scientific">Caproicibacterium amylolyticum</name>
    <dbReference type="NCBI Taxonomy" id="2766537"/>
    <lineage>
        <taxon>Bacteria</taxon>
        <taxon>Bacillati</taxon>
        <taxon>Bacillota</taxon>
        <taxon>Clostridia</taxon>
        <taxon>Eubacteriales</taxon>
        <taxon>Oscillospiraceae</taxon>
        <taxon>Caproicibacterium</taxon>
    </lineage>
</organism>
<sequence>MKINKFFVKRFRTFFLIMMVPTLVIFSVFVGFMGQEFNNTLITQGQNSLKGIQTNFDLVVRNAVYQQNLMTSDNKMMLSLKKLIISGGSYDYSDGVFLDDLQTALRSVIYSHSYIDSIYIYLDGYDDFFTSTQTGLAKLADYYDKDWNKYYVKDTNMHSQWIVKRTVSQYSYEPAQPVLTVFQRMSSTNGVIVVNINEEKLINIFNSIVTDPEESAFILDENYAMILSNRGNAGPAALIGTGFFKKQQAAGKTDFTKLSGQWIMVGKEKYLLSCSNYPESQIYFVTLISGKSLLNQYKDFIANFIIIFAIDLVVVFLLTYITTKRNFKQIDYMIDVFGRAEQGLVTEFPKKRKQDEYDVIMNNVIGLFLKTTQMNKVLVERQHSLEVAELTALQLQINPYFLLNTLQTMDLEATKMLGPSTLNEIIQNLSDILKYALGDPSKPVSLREELAYLKEYVSIQKYRFGDKFIVYYEVDNELLDYHVFRLMLQPLLENSILHGVRALQGTGFIKIKVIRRGAFLYIRTIDNGVGLTHSEVEALYAQINDAKSRSIGLTNVNRRLTLEYGNECGLHIHSKKDVGMCISFTVPLQ</sequence>
<dbReference type="Pfam" id="PF02518">
    <property type="entry name" value="HATPase_c"/>
    <property type="match status" value="1"/>
</dbReference>
<dbReference type="InterPro" id="IPR010559">
    <property type="entry name" value="Sig_transdc_His_kin_internal"/>
</dbReference>
<evidence type="ECO:0000313" key="4">
    <source>
        <dbReference type="EMBL" id="QNO18488.1"/>
    </source>
</evidence>
<feature type="transmembrane region" description="Helical" evidence="1">
    <location>
        <begin position="300"/>
        <end position="321"/>
    </location>
</feature>
<protein>
    <submittedName>
        <fullName evidence="4">Histidine kinase</fullName>
    </submittedName>
</protein>
<dbReference type="Pfam" id="PF06580">
    <property type="entry name" value="His_kinase"/>
    <property type="match status" value="1"/>
</dbReference>
<keyword evidence="4" id="KW-0808">Transferase</keyword>
<dbReference type="InterPro" id="IPR003594">
    <property type="entry name" value="HATPase_dom"/>
</dbReference>
<dbReference type="EMBL" id="CP060696">
    <property type="protein sequence ID" value="QNO18488.1"/>
    <property type="molecule type" value="Genomic_DNA"/>
</dbReference>
<dbReference type="GO" id="GO:0000155">
    <property type="term" value="F:phosphorelay sensor kinase activity"/>
    <property type="evidence" value="ECO:0007669"/>
    <property type="project" value="InterPro"/>
</dbReference>
<dbReference type="GO" id="GO:0016020">
    <property type="term" value="C:membrane"/>
    <property type="evidence" value="ECO:0007669"/>
    <property type="project" value="InterPro"/>
</dbReference>
<evidence type="ECO:0000259" key="3">
    <source>
        <dbReference type="Pfam" id="PF06580"/>
    </source>
</evidence>
<dbReference type="SUPFAM" id="SSF55874">
    <property type="entry name" value="ATPase domain of HSP90 chaperone/DNA topoisomerase II/histidine kinase"/>
    <property type="match status" value="1"/>
</dbReference>
<dbReference type="RefSeq" id="WP_212507550.1">
    <property type="nucleotide sequence ID" value="NZ_CP060696.1"/>
</dbReference>
<keyword evidence="5" id="KW-1185">Reference proteome</keyword>
<gene>
    <name evidence="4" type="ORF">H6X83_02215</name>
</gene>
<dbReference type="InterPro" id="IPR050640">
    <property type="entry name" value="Bact_2-comp_sensor_kinase"/>
</dbReference>
<keyword evidence="1" id="KW-0472">Membrane</keyword>
<evidence type="ECO:0000256" key="1">
    <source>
        <dbReference type="SAM" id="Phobius"/>
    </source>
</evidence>
<dbReference type="Gene3D" id="3.30.565.10">
    <property type="entry name" value="Histidine kinase-like ATPase, C-terminal domain"/>
    <property type="match status" value="1"/>
</dbReference>
<feature type="transmembrane region" description="Helical" evidence="1">
    <location>
        <begin position="12"/>
        <end position="34"/>
    </location>
</feature>
<dbReference type="KEGG" id="caml:H6X83_02215"/>
<dbReference type="PANTHER" id="PTHR34220">
    <property type="entry name" value="SENSOR HISTIDINE KINASE YPDA"/>
    <property type="match status" value="1"/>
</dbReference>
<dbReference type="PANTHER" id="PTHR34220:SF7">
    <property type="entry name" value="SENSOR HISTIDINE KINASE YPDA"/>
    <property type="match status" value="1"/>
</dbReference>
<feature type="domain" description="Histidine kinase/HSP90-like ATPase" evidence="2">
    <location>
        <begin position="485"/>
        <end position="588"/>
    </location>
</feature>
<dbReference type="InterPro" id="IPR036890">
    <property type="entry name" value="HATPase_C_sf"/>
</dbReference>
<proteinExistence type="predicted"/>
<accession>A0A7G9WIH6</accession>
<evidence type="ECO:0000259" key="2">
    <source>
        <dbReference type="Pfam" id="PF02518"/>
    </source>
</evidence>
<keyword evidence="4" id="KW-0418">Kinase</keyword>
<keyword evidence="1" id="KW-0812">Transmembrane</keyword>
<dbReference type="Proteomes" id="UP000516046">
    <property type="component" value="Chromosome"/>
</dbReference>